<feature type="domain" description="DUF4328" evidence="3">
    <location>
        <begin position="71"/>
        <end position="231"/>
    </location>
</feature>
<keyword evidence="2" id="KW-1133">Transmembrane helix</keyword>
<dbReference type="Pfam" id="PF14219">
    <property type="entry name" value="DUF4328"/>
    <property type="match status" value="1"/>
</dbReference>
<feature type="region of interest" description="Disordered" evidence="1">
    <location>
        <begin position="415"/>
        <end position="503"/>
    </location>
</feature>
<comment type="caution">
    <text evidence="4">The sequence shown here is derived from an EMBL/GenBank/DDBJ whole genome shotgun (WGS) entry which is preliminary data.</text>
</comment>
<feature type="compositionally biased region" description="Pro residues" evidence="1">
    <location>
        <begin position="618"/>
        <end position="632"/>
    </location>
</feature>
<protein>
    <submittedName>
        <fullName evidence="4">DUF4328 domain-containing protein</fullName>
    </submittedName>
</protein>
<sequence>MSHPHPAEKPAEEADEWQPHAPETFQQIGRIGQIAIGLLGLSLVTRLLSTWSDWNSYDVVARYLNGSPGVENVDIDRADTIARYTSIPNIVVAVATAVVFVLWLWRARVNSEVFCQADHRHSHGWVLISWFCPGPNFWYPRQVVEDVWVASDPATPAWTDRLRPKRNIMIIDVWWYTWVTTMVLDIAVRRVLMEIDPSPLLLRMTALSSTLALVLSTVSAVFAALLIRKVTAMQVGRPWEPWWDQREPTARLSAVPANARADADLDATAVQQPVALRRSRQPELKFASAVGADAPRFGSTPVQAPLKAPGAPMPAAGVPGSGMAAAAGGAAAAQTSRLAAVPGPRTSQPAQRPAARPEARPEVRPEVRVEEKEEAPVWSPFAPVVNTWQEPETSTDALGSTAGYAAFKPDAYTPESQQSALGKPMGDTTSFMPSGLDATLPSWGAPITDDPLQPSWRSAAPETPAFPVPPVYQAPPSHQPPPAPTYQSPSSYEPYVEPVVEPEPTVTPPALSVVPPLPAESYGSDYSDSFDPGYLPPSRPIPTPDIEAPVRRSTPGRRAAAVAVDSPSSVQRPAEPTYDEQPEYGATASFEQAPVLPGPPPAPADEYDYLMPSQSLPPVLPELPSVPAPVYEPEPTYNPSYSSETYSSYGSDSYESSTYDSGYTSSYTPDPEPAPAASTEDESPTEPEKPVTPRVHPRRRWA</sequence>
<organism evidence="4 5">
    <name type="scientific">Kribbella deserti</name>
    <dbReference type="NCBI Taxonomy" id="1926257"/>
    <lineage>
        <taxon>Bacteria</taxon>
        <taxon>Bacillati</taxon>
        <taxon>Actinomycetota</taxon>
        <taxon>Actinomycetes</taxon>
        <taxon>Propionibacteriales</taxon>
        <taxon>Kribbellaceae</taxon>
        <taxon>Kribbella</taxon>
    </lineage>
</organism>
<keyword evidence="2" id="KW-0472">Membrane</keyword>
<dbReference type="EMBL" id="JBHLTC010000037">
    <property type="protein sequence ID" value="MFC0628051.1"/>
    <property type="molecule type" value="Genomic_DNA"/>
</dbReference>
<proteinExistence type="predicted"/>
<feature type="compositionally biased region" description="Low complexity" evidence="1">
    <location>
        <begin position="489"/>
        <end position="503"/>
    </location>
</feature>
<feature type="region of interest" description="Disordered" evidence="1">
    <location>
        <begin position="520"/>
        <end position="702"/>
    </location>
</feature>
<evidence type="ECO:0000313" key="5">
    <source>
        <dbReference type="Proteomes" id="UP001589890"/>
    </source>
</evidence>
<feature type="compositionally biased region" description="Basic and acidic residues" evidence="1">
    <location>
        <begin position="355"/>
        <end position="371"/>
    </location>
</feature>
<keyword evidence="2" id="KW-0812">Transmembrane</keyword>
<feature type="compositionally biased region" description="Pro residues" evidence="1">
    <location>
        <begin position="464"/>
        <end position="484"/>
    </location>
</feature>
<feature type="region of interest" description="Disordered" evidence="1">
    <location>
        <begin position="335"/>
        <end position="371"/>
    </location>
</feature>
<feature type="compositionally biased region" description="Pro residues" evidence="1">
    <location>
        <begin position="534"/>
        <end position="543"/>
    </location>
</feature>
<dbReference type="InterPro" id="IPR025565">
    <property type="entry name" value="DUF4328"/>
</dbReference>
<feature type="compositionally biased region" description="Low complexity" evidence="1">
    <location>
        <begin position="640"/>
        <end position="668"/>
    </location>
</feature>
<reference evidence="4 5" key="1">
    <citation type="submission" date="2024-09" db="EMBL/GenBank/DDBJ databases">
        <authorList>
            <person name="Sun Q."/>
            <person name="Mori K."/>
        </authorList>
    </citation>
    <scope>NUCLEOTIDE SEQUENCE [LARGE SCALE GENOMIC DNA]</scope>
    <source>
        <strain evidence="4 5">CGMCC 1.15906</strain>
    </source>
</reference>
<feature type="transmembrane region" description="Helical" evidence="2">
    <location>
        <begin position="173"/>
        <end position="192"/>
    </location>
</feature>
<feature type="transmembrane region" description="Helical" evidence="2">
    <location>
        <begin position="204"/>
        <end position="227"/>
    </location>
</feature>
<accession>A0ABV6QTT7</accession>
<evidence type="ECO:0000256" key="1">
    <source>
        <dbReference type="SAM" id="MobiDB-lite"/>
    </source>
</evidence>
<dbReference type="Proteomes" id="UP001589890">
    <property type="component" value="Unassembled WGS sequence"/>
</dbReference>
<name>A0ABV6QTT7_9ACTN</name>
<gene>
    <name evidence="4" type="ORF">ACFFGN_28535</name>
</gene>
<evidence type="ECO:0000256" key="2">
    <source>
        <dbReference type="SAM" id="Phobius"/>
    </source>
</evidence>
<evidence type="ECO:0000259" key="3">
    <source>
        <dbReference type="Pfam" id="PF14219"/>
    </source>
</evidence>
<feature type="transmembrane region" description="Helical" evidence="2">
    <location>
        <begin position="86"/>
        <end position="105"/>
    </location>
</feature>
<dbReference type="RefSeq" id="WP_380053542.1">
    <property type="nucleotide sequence ID" value="NZ_JBHLTC010000037.1"/>
</dbReference>
<evidence type="ECO:0000313" key="4">
    <source>
        <dbReference type="EMBL" id="MFC0628051.1"/>
    </source>
</evidence>
<keyword evidence="5" id="KW-1185">Reference proteome</keyword>